<dbReference type="Ensembl" id="ENSMAMT00000007712.2">
    <property type="protein sequence ID" value="ENSMAMP00000007507.2"/>
    <property type="gene ID" value="ENSMAMG00000005092.2"/>
</dbReference>
<dbReference type="GO" id="GO:0050853">
    <property type="term" value="P:B cell receptor signaling pathway"/>
    <property type="evidence" value="ECO:0007669"/>
    <property type="project" value="TreeGrafter"/>
</dbReference>
<dbReference type="InterPro" id="IPR003599">
    <property type="entry name" value="Ig_sub"/>
</dbReference>
<evidence type="ECO:0000256" key="2">
    <source>
        <dbReference type="SAM" id="Phobius"/>
    </source>
</evidence>
<dbReference type="InParanoid" id="A0A3Q3L1X9"/>
<sequence length="196" mass="22296">MRWLLAGCCLLALTIPSETQNILQMPRFIGIVIKHRMIVQCMCGAKNCSASVRWYKAPKHDAVAEKREELMEHRGKEFLLISNVQLEDNGVYFCKAKDRWGPGTHVKVVRPNDLSQLQYRTKMKDGLMILQGLLLAVFIAALVIRRQRLLEKSDSIYEEPETDHLYEGLAIETCGGGLYEELTIYAQAEGAEAPWE</sequence>
<evidence type="ECO:0000259" key="4">
    <source>
        <dbReference type="PROSITE" id="PS50835"/>
    </source>
</evidence>
<reference evidence="5" key="2">
    <citation type="submission" date="2025-09" db="UniProtKB">
        <authorList>
            <consortium name="Ensembl"/>
        </authorList>
    </citation>
    <scope>IDENTIFICATION</scope>
</reference>
<feature type="transmembrane region" description="Helical" evidence="2">
    <location>
        <begin position="126"/>
        <end position="144"/>
    </location>
</feature>
<dbReference type="Gene3D" id="2.60.40.10">
    <property type="entry name" value="Immunoglobulins"/>
    <property type="match status" value="1"/>
</dbReference>
<evidence type="ECO:0000313" key="5">
    <source>
        <dbReference type="Ensembl" id="ENSMAMP00000007507.2"/>
    </source>
</evidence>
<dbReference type="InterPro" id="IPR013098">
    <property type="entry name" value="Ig_I-set"/>
</dbReference>
<dbReference type="GO" id="GO:0019815">
    <property type="term" value="C:B cell receptor complex"/>
    <property type="evidence" value="ECO:0007669"/>
    <property type="project" value="TreeGrafter"/>
</dbReference>
<proteinExistence type="predicted"/>
<dbReference type="OrthoDB" id="9894386at2759"/>
<dbReference type="InterPro" id="IPR007110">
    <property type="entry name" value="Ig-like_dom"/>
</dbReference>
<dbReference type="InterPro" id="IPR036179">
    <property type="entry name" value="Ig-like_dom_sf"/>
</dbReference>
<feature type="signal peptide" evidence="3">
    <location>
        <begin position="1"/>
        <end position="19"/>
    </location>
</feature>
<dbReference type="GO" id="GO:0030183">
    <property type="term" value="P:B cell differentiation"/>
    <property type="evidence" value="ECO:0007669"/>
    <property type="project" value="TreeGrafter"/>
</dbReference>
<dbReference type="SMART" id="SM00409">
    <property type="entry name" value="IG"/>
    <property type="match status" value="1"/>
</dbReference>
<dbReference type="InterPro" id="IPR013783">
    <property type="entry name" value="Ig-like_fold"/>
</dbReference>
<keyword evidence="6" id="KW-1185">Reference proteome</keyword>
<protein>
    <submittedName>
        <fullName evidence="5">CD79b molecule, immunoglobulin-associated beta</fullName>
    </submittedName>
</protein>
<feature type="chain" id="PRO_5030080968" evidence="3">
    <location>
        <begin position="20"/>
        <end position="196"/>
    </location>
</feature>
<dbReference type="PANTHER" id="PTHR14334">
    <property type="entry name" value="B-CELL ANTIGEN RECEPTOR COMPLEX-ASSOCIATED PROTEIN"/>
    <property type="match status" value="1"/>
</dbReference>
<dbReference type="RefSeq" id="XP_026172208.1">
    <property type="nucleotide sequence ID" value="XM_026316423.1"/>
</dbReference>
<dbReference type="PROSITE" id="PS50835">
    <property type="entry name" value="IG_LIKE"/>
    <property type="match status" value="1"/>
</dbReference>
<name>A0A3Q3L1X9_9TELE</name>
<dbReference type="FunCoup" id="A0A3Q3L1X9">
    <property type="interactions" value="734"/>
</dbReference>
<dbReference type="Pfam" id="PF07679">
    <property type="entry name" value="I-set"/>
    <property type="match status" value="1"/>
</dbReference>
<keyword evidence="2" id="KW-0472">Membrane</keyword>
<keyword evidence="2" id="KW-1133">Transmembrane helix</keyword>
<organism evidence="5 6">
    <name type="scientific">Mastacembelus armatus</name>
    <name type="common">zig-zag eel</name>
    <dbReference type="NCBI Taxonomy" id="205130"/>
    <lineage>
        <taxon>Eukaryota</taxon>
        <taxon>Metazoa</taxon>
        <taxon>Chordata</taxon>
        <taxon>Craniata</taxon>
        <taxon>Vertebrata</taxon>
        <taxon>Euteleostomi</taxon>
        <taxon>Actinopterygii</taxon>
        <taxon>Neopterygii</taxon>
        <taxon>Teleostei</taxon>
        <taxon>Neoteleostei</taxon>
        <taxon>Acanthomorphata</taxon>
        <taxon>Anabantaria</taxon>
        <taxon>Synbranchiformes</taxon>
        <taxon>Mastacembelidae</taxon>
        <taxon>Mastacembelus</taxon>
    </lineage>
</organism>
<dbReference type="AlphaFoldDB" id="A0A3Q3L1X9"/>
<dbReference type="SUPFAM" id="SSF48726">
    <property type="entry name" value="Immunoglobulin"/>
    <property type="match status" value="1"/>
</dbReference>
<accession>A0A3Q3L1X9</accession>
<feature type="domain" description="Ig-like" evidence="4">
    <location>
        <begin position="16"/>
        <end position="115"/>
    </location>
</feature>
<reference evidence="5" key="1">
    <citation type="submission" date="2025-08" db="UniProtKB">
        <authorList>
            <consortium name="Ensembl"/>
        </authorList>
    </citation>
    <scope>IDENTIFICATION</scope>
</reference>
<evidence type="ECO:0000256" key="3">
    <source>
        <dbReference type="SAM" id="SignalP"/>
    </source>
</evidence>
<dbReference type="PANTHER" id="PTHR14334:SF2">
    <property type="entry name" value="B-CELL ANTIGEN RECEPTOR COMPLEX-ASSOCIATED PROTEIN BETA CHAIN"/>
    <property type="match status" value="1"/>
</dbReference>
<dbReference type="GO" id="GO:0009897">
    <property type="term" value="C:external side of plasma membrane"/>
    <property type="evidence" value="ECO:0007669"/>
    <property type="project" value="TreeGrafter"/>
</dbReference>
<evidence type="ECO:0000256" key="1">
    <source>
        <dbReference type="ARBA" id="ARBA00023319"/>
    </source>
</evidence>
<evidence type="ECO:0000313" key="6">
    <source>
        <dbReference type="Proteomes" id="UP000261640"/>
    </source>
</evidence>
<dbReference type="GeneID" id="113136000"/>
<keyword evidence="1" id="KW-0393">Immunoglobulin domain</keyword>
<dbReference type="Proteomes" id="UP000261640">
    <property type="component" value="Unplaced"/>
</dbReference>
<keyword evidence="2" id="KW-0812">Transmembrane</keyword>
<dbReference type="CTD" id="974"/>
<dbReference type="GeneTree" id="ENSGT00730000111991"/>
<keyword evidence="3" id="KW-0732">Signal</keyword>